<dbReference type="Proteomes" id="UP001596456">
    <property type="component" value="Unassembled WGS sequence"/>
</dbReference>
<dbReference type="Gene3D" id="3.40.50.620">
    <property type="entry name" value="HUPs"/>
    <property type="match status" value="1"/>
</dbReference>
<dbReference type="InterPro" id="IPR014729">
    <property type="entry name" value="Rossmann-like_a/b/a_fold"/>
</dbReference>
<sequence>MLMMRPAPGAPQGPPPAFPPLSAELAGRLPATLPAPLTSALPAEAAGVSERFKFMVCVDDSPQSRAALRFAALRAANVGGLLALLHVTEPAEFREWMSIAQAMEQERRDEAERLLHRMAAEVHGLTGLLPEVQIRSGTLGAEILAAIREDGDIHALVVGAAPPSVRKGQLISWLAGQLAGTLEIPLVVVPGNLTDTQIDRLA</sequence>
<name>A0ABW2KYG3_9PROT</name>
<dbReference type="CDD" id="cd00293">
    <property type="entry name" value="USP-like"/>
    <property type="match status" value="1"/>
</dbReference>
<dbReference type="InterPro" id="IPR006016">
    <property type="entry name" value="UspA"/>
</dbReference>
<dbReference type="EMBL" id="JBHTCM010000015">
    <property type="protein sequence ID" value="MFC7334355.1"/>
    <property type="molecule type" value="Genomic_DNA"/>
</dbReference>
<keyword evidence="3" id="KW-1185">Reference proteome</keyword>
<evidence type="ECO:0000313" key="2">
    <source>
        <dbReference type="EMBL" id="MFC7334355.1"/>
    </source>
</evidence>
<feature type="domain" description="UspA" evidence="1">
    <location>
        <begin position="53"/>
        <end position="190"/>
    </location>
</feature>
<dbReference type="Pfam" id="PF00582">
    <property type="entry name" value="Usp"/>
    <property type="match status" value="1"/>
</dbReference>
<reference evidence="3" key="1">
    <citation type="journal article" date="2019" name="Int. J. Syst. Evol. Microbiol.">
        <title>The Global Catalogue of Microorganisms (GCM) 10K type strain sequencing project: providing services to taxonomists for standard genome sequencing and annotation.</title>
        <authorList>
            <consortium name="The Broad Institute Genomics Platform"/>
            <consortium name="The Broad Institute Genome Sequencing Center for Infectious Disease"/>
            <person name="Wu L."/>
            <person name="Ma J."/>
        </authorList>
    </citation>
    <scope>NUCLEOTIDE SEQUENCE [LARGE SCALE GENOMIC DNA]</scope>
    <source>
        <strain evidence="3">CGMCC 1.16275</strain>
    </source>
</reference>
<dbReference type="SUPFAM" id="SSF52402">
    <property type="entry name" value="Adenine nucleotide alpha hydrolases-like"/>
    <property type="match status" value="1"/>
</dbReference>
<evidence type="ECO:0000313" key="3">
    <source>
        <dbReference type="Proteomes" id="UP001596456"/>
    </source>
</evidence>
<proteinExistence type="predicted"/>
<organism evidence="2 3">
    <name type="scientific">Rhodocista pekingensis</name>
    <dbReference type="NCBI Taxonomy" id="201185"/>
    <lineage>
        <taxon>Bacteria</taxon>
        <taxon>Pseudomonadati</taxon>
        <taxon>Pseudomonadota</taxon>
        <taxon>Alphaproteobacteria</taxon>
        <taxon>Rhodospirillales</taxon>
        <taxon>Azospirillaceae</taxon>
        <taxon>Rhodocista</taxon>
    </lineage>
</organism>
<accession>A0ABW2KYG3</accession>
<evidence type="ECO:0000259" key="1">
    <source>
        <dbReference type="Pfam" id="PF00582"/>
    </source>
</evidence>
<protein>
    <submittedName>
        <fullName evidence="2">Universal stress protein</fullName>
    </submittedName>
</protein>
<gene>
    <name evidence="2" type="ORF">ACFQPS_14395</name>
</gene>
<comment type="caution">
    <text evidence="2">The sequence shown here is derived from an EMBL/GenBank/DDBJ whole genome shotgun (WGS) entry which is preliminary data.</text>
</comment>
<dbReference type="RefSeq" id="WP_377359914.1">
    <property type="nucleotide sequence ID" value="NZ_JBHTCM010000015.1"/>
</dbReference>